<proteinExistence type="predicted"/>
<dbReference type="Proteomes" id="UP000324800">
    <property type="component" value="Unassembled WGS sequence"/>
</dbReference>
<accession>A0A5J4V252</accession>
<reference evidence="1 2" key="1">
    <citation type="submission" date="2019-03" db="EMBL/GenBank/DDBJ databases">
        <title>Single cell metagenomics reveals metabolic interactions within the superorganism composed of flagellate Streblomastix strix and complex community of Bacteroidetes bacteria on its surface.</title>
        <authorList>
            <person name="Treitli S.C."/>
            <person name="Kolisko M."/>
            <person name="Husnik F."/>
            <person name="Keeling P."/>
            <person name="Hampl V."/>
        </authorList>
    </citation>
    <scope>NUCLEOTIDE SEQUENCE [LARGE SCALE GENOMIC DNA]</scope>
    <source>
        <strain evidence="1">ST1C</strain>
    </source>
</reference>
<dbReference type="EMBL" id="SNRW01010259">
    <property type="protein sequence ID" value="KAA6376819.1"/>
    <property type="molecule type" value="Genomic_DNA"/>
</dbReference>
<evidence type="ECO:0008006" key="3">
    <source>
        <dbReference type="Google" id="ProtNLM"/>
    </source>
</evidence>
<protein>
    <recommendedName>
        <fullName evidence="3">Tyr recombinase domain-containing protein</fullName>
    </recommendedName>
</protein>
<gene>
    <name evidence="1" type="ORF">EZS28_027655</name>
</gene>
<dbReference type="AlphaFoldDB" id="A0A5J4V252"/>
<comment type="caution">
    <text evidence="1">The sequence shown here is derived from an EMBL/GenBank/DDBJ whole genome shotgun (WGS) entry which is preliminary data.</text>
</comment>
<name>A0A5J4V252_9EUKA</name>
<sequence length="207" mass="24038">MEQVKTKFNFDFPLVTSSPIPNLRKEMIRRKDMSSSGKIAAFIMNKGKARPSSAKHHASVLNTLVSLIFGTVQVSTTVQRLTTHAISNHQINSPRYGSTWDVNQIYHHWKKRPKCQLLSNEELQIKLASLIMSLCFVRMEEMANIDLSVIIIDDDHRPASVCVPPKQTRQKQRYDLRRAERFHSLCIHKESWREACRTSYLNYLKKK</sequence>
<evidence type="ECO:0000313" key="1">
    <source>
        <dbReference type="EMBL" id="KAA6376819.1"/>
    </source>
</evidence>
<evidence type="ECO:0000313" key="2">
    <source>
        <dbReference type="Proteomes" id="UP000324800"/>
    </source>
</evidence>
<organism evidence="1 2">
    <name type="scientific">Streblomastix strix</name>
    <dbReference type="NCBI Taxonomy" id="222440"/>
    <lineage>
        <taxon>Eukaryota</taxon>
        <taxon>Metamonada</taxon>
        <taxon>Preaxostyla</taxon>
        <taxon>Oxymonadida</taxon>
        <taxon>Streblomastigidae</taxon>
        <taxon>Streblomastix</taxon>
    </lineage>
</organism>